<dbReference type="CDD" id="cd07377">
    <property type="entry name" value="WHTH_GntR"/>
    <property type="match status" value="1"/>
</dbReference>
<dbReference type="InterPro" id="IPR050679">
    <property type="entry name" value="Bact_HTH_transcr_reg"/>
</dbReference>
<dbReference type="SUPFAM" id="SSF46785">
    <property type="entry name" value="Winged helix' DNA-binding domain"/>
    <property type="match status" value="1"/>
</dbReference>
<dbReference type="AlphaFoldDB" id="A0A0C1Z4N0"/>
<proteinExistence type="predicted"/>
<evidence type="ECO:0000256" key="2">
    <source>
        <dbReference type="ARBA" id="ARBA00023125"/>
    </source>
</evidence>
<dbReference type="Pfam" id="PF07702">
    <property type="entry name" value="UTRA"/>
    <property type="match status" value="1"/>
</dbReference>
<comment type="caution">
    <text evidence="5">The sequence shown here is derived from an EMBL/GenBank/DDBJ whole genome shotgun (WGS) entry which is preliminary data.</text>
</comment>
<dbReference type="FunFam" id="1.10.10.10:FF:000079">
    <property type="entry name" value="GntR family transcriptional regulator"/>
    <property type="match status" value="1"/>
</dbReference>
<dbReference type="SMART" id="SM00345">
    <property type="entry name" value="HTH_GNTR"/>
    <property type="match status" value="1"/>
</dbReference>
<keyword evidence="1" id="KW-0805">Transcription regulation</keyword>
<dbReference type="InterPro" id="IPR011663">
    <property type="entry name" value="UTRA"/>
</dbReference>
<dbReference type="InterPro" id="IPR036388">
    <property type="entry name" value="WH-like_DNA-bd_sf"/>
</dbReference>
<dbReference type="PATRIC" id="fig|1229493.5.peg.3604"/>
<feature type="domain" description="HTH gntR-type" evidence="4">
    <location>
        <begin position="11"/>
        <end position="79"/>
    </location>
</feature>
<dbReference type="GO" id="GO:0045892">
    <property type="term" value="P:negative regulation of DNA-templated transcription"/>
    <property type="evidence" value="ECO:0007669"/>
    <property type="project" value="TreeGrafter"/>
</dbReference>
<dbReference type="SUPFAM" id="SSF64288">
    <property type="entry name" value="Chorismate lyase-like"/>
    <property type="match status" value="1"/>
</dbReference>
<dbReference type="Gene3D" id="1.10.10.10">
    <property type="entry name" value="Winged helix-like DNA-binding domain superfamily/Winged helix DNA-binding domain"/>
    <property type="match status" value="1"/>
</dbReference>
<sequence>MTELFDQKSLQPLYIQVADELKREIDKGIYPAGSKLPSENQLVELLKVSRVTVRKALQQLNDLGYTFSEKGKGTFVKSNKLRHDFLSMSGFAQEAAGSGLEAKNIVDAFEVVLADELVAEKLNIAQGEPVNFARRLRLINDQVVSYEEFYIPRVLLPNLTQQDLEGSKFEYLSRHGIEMVKTQQKLIPALPDDAAQKLLVVDKLDPILINQSQNFYEEQGIYEYSIVYYKSSLYDFEITARV</sequence>
<dbReference type="RefSeq" id="WP_020196094.1">
    <property type="nucleotide sequence ID" value="NZ_BAOH01000039.1"/>
</dbReference>
<dbReference type="PROSITE" id="PS50949">
    <property type="entry name" value="HTH_GNTR"/>
    <property type="match status" value="1"/>
</dbReference>
<dbReference type="InterPro" id="IPR028978">
    <property type="entry name" value="Chorismate_lyase_/UTRA_dom_sf"/>
</dbReference>
<dbReference type="Pfam" id="PF00392">
    <property type="entry name" value="GntR"/>
    <property type="match status" value="1"/>
</dbReference>
<keyword evidence="2" id="KW-0238">DNA-binding</keyword>
<evidence type="ECO:0000256" key="3">
    <source>
        <dbReference type="ARBA" id="ARBA00023163"/>
    </source>
</evidence>
<accession>A0A0C1Z4N0</accession>
<dbReference type="InterPro" id="IPR036390">
    <property type="entry name" value="WH_DNA-bd_sf"/>
</dbReference>
<evidence type="ECO:0000313" key="6">
    <source>
        <dbReference type="Proteomes" id="UP000031586"/>
    </source>
</evidence>
<keyword evidence="3" id="KW-0804">Transcription</keyword>
<name>A0A0C1Z4N0_9VIBR</name>
<protein>
    <submittedName>
        <fullName evidence="5">GntR family transcriptional regulator</fullName>
    </submittedName>
</protein>
<dbReference type="EMBL" id="JPRD01000042">
    <property type="protein sequence ID" value="KIF51099.1"/>
    <property type="molecule type" value="Genomic_DNA"/>
</dbReference>
<dbReference type="InterPro" id="IPR000524">
    <property type="entry name" value="Tscrpt_reg_HTH_GntR"/>
</dbReference>
<evidence type="ECO:0000313" key="5">
    <source>
        <dbReference type="EMBL" id="KIF51099.1"/>
    </source>
</evidence>
<dbReference type="GO" id="GO:0003700">
    <property type="term" value="F:DNA-binding transcription factor activity"/>
    <property type="evidence" value="ECO:0007669"/>
    <property type="project" value="InterPro"/>
</dbReference>
<reference evidence="5 6" key="1">
    <citation type="submission" date="2014-07" db="EMBL/GenBank/DDBJ databases">
        <title>Unique and conserved regions in Vibrio harveyi and related species in comparison with the shrimp pathogen Vibrio harveyi CAIM 1792.</title>
        <authorList>
            <person name="Espinoza-Valles I."/>
            <person name="Vora G."/>
            <person name="Leekitcharoenphon P."/>
            <person name="Ussery D."/>
            <person name="Hoj L."/>
            <person name="Gomez-Gil B."/>
        </authorList>
    </citation>
    <scope>NUCLEOTIDE SEQUENCE [LARGE SCALE GENOMIC DNA]</scope>
    <source>
        <strain evidence="6">CAIM 1854 / LMG 25443</strain>
    </source>
</reference>
<evidence type="ECO:0000259" key="4">
    <source>
        <dbReference type="PROSITE" id="PS50949"/>
    </source>
</evidence>
<dbReference type="Gene3D" id="3.40.1410.10">
    <property type="entry name" value="Chorismate lyase-like"/>
    <property type="match status" value="1"/>
</dbReference>
<gene>
    <name evidence="5" type="ORF">H735_21030</name>
</gene>
<organism evidence="5 6">
    <name type="scientific">Vibrio owensii CAIM 1854 = LMG 25443</name>
    <dbReference type="NCBI Taxonomy" id="1229493"/>
    <lineage>
        <taxon>Bacteria</taxon>
        <taxon>Pseudomonadati</taxon>
        <taxon>Pseudomonadota</taxon>
        <taxon>Gammaproteobacteria</taxon>
        <taxon>Vibrionales</taxon>
        <taxon>Vibrionaceae</taxon>
        <taxon>Vibrio</taxon>
    </lineage>
</organism>
<dbReference type="PRINTS" id="PR00035">
    <property type="entry name" value="HTHGNTR"/>
</dbReference>
<dbReference type="GO" id="GO:0003677">
    <property type="term" value="F:DNA binding"/>
    <property type="evidence" value="ECO:0007669"/>
    <property type="project" value="UniProtKB-KW"/>
</dbReference>
<dbReference type="PANTHER" id="PTHR44846">
    <property type="entry name" value="MANNOSYL-D-GLYCERATE TRANSPORT/METABOLISM SYSTEM REPRESSOR MNGR-RELATED"/>
    <property type="match status" value="1"/>
</dbReference>
<dbReference type="PANTHER" id="PTHR44846:SF1">
    <property type="entry name" value="MANNOSYL-D-GLYCERATE TRANSPORT_METABOLISM SYSTEM REPRESSOR MNGR-RELATED"/>
    <property type="match status" value="1"/>
</dbReference>
<dbReference type="SMART" id="SM00866">
    <property type="entry name" value="UTRA"/>
    <property type="match status" value="1"/>
</dbReference>
<dbReference type="Proteomes" id="UP000031586">
    <property type="component" value="Unassembled WGS sequence"/>
</dbReference>
<evidence type="ECO:0000256" key="1">
    <source>
        <dbReference type="ARBA" id="ARBA00023015"/>
    </source>
</evidence>